<reference evidence="1" key="1">
    <citation type="submission" date="2022-12" db="EMBL/GenBank/DDBJ databases">
        <authorList>
            <person name="Petersen C."/>
        </authorList>
    </citation>
    <scope>NUCLEOTIDE SEQUENCE</scope>
    <source>
        <strain evidence="1">IBT 29677</strain>
    </source>
</reference>
<dbReference type="RefSeq" id="XP_056481029.1">
    <property type="nucleotide sequence ID" value="XM_056637522.1"/>
</dbReference>
<comment type="caution">
    <text evidence="1">The sequence shown here is derived from an EMBL/GenBank/DDBJ whole genome shotgun (WGS) entry which is preliminary data.</text>
</comment>
<dbReference type="GeneID" id="81376502"/>
<organism evidence="1 2">
    <name type="scientific">Penicillium cosmopolitanum</name>
    <dbReference type="NCBI Taxonomy" id="1131564"/>
    <lineage>
        <taxon>Eukaryota</taxon>
        <taxon>Fungi</taxon>
        <taxon>Dikarya</taxon>
        <taxon>Ascomycota</taxon>
        <taxon>Pezizomycotina</taxon>
        <taxon>Eurotiomycetes</taxon>
        <taxon>Eurotiomycetidae</taxon>
        <taxon>Eurotiales</taxon>
        <taxon>Aspergillaceae</taxon>
        <taxon>Penicillium</taxon>
    </lineage>
</organism>
<evidence type="ECO:0000313" key="2">
    <source>
        <dbReference type="Proteomes" id="UP001147747"/>
    </source>
</evidence>
<dbReference type="AlphaFoldDB" id="A0A9W9VCT0"/>
<sequence length="93" mass="10504">MKIKIKVEIVDQENIKIEESRQRSDSASSRAEYSWDGCGKCRIGRQVGLSAVVYLECWGMWRIKELQSMAMSKKKESKSNLGQGCDKGIESVS</sequence>
<dbReference type="Proteomes" id="UP001147747">
    <property type="component" value="Unassembled WGS sequence"/>
</dbReference>
<evidence type="ECO:0000313" key="1">
    <source>
        <dbReference type="EMBL" id="KAJ5375999.1"/>
    </source>
</evidence>
<name>A0A9W9VCT0_9EURO</name>
<proteinExistence type="predicted"/>
<keyword evidence="2" id="KW-1185">Reference proteome</keyword>
<accession>A0A9W9VCT0</accession>
<reference evidence="1" key="2">
    <citation type="journal article" date="2023" name="IMA Fungus">
        <title>Comparative genomic study of the Penicillium genus elucidates a diverse pangenome and 15 lateral gene transfer events.</title>
        <authorList>
            <person name="Petersen C."/>
            <person name="Sorensen T."/>
            <person name="Nielsen M.R."/>
            <person name="Sondergaard T.E."/>
            <person name="Sorensen J.L."/>
            <person name="Fitzpatrick D.A."/>
            <person name="Frisvad J.C."/>
            <person name="Nielsen K.L."/>
        </authorList>
    </citation>
    <scope>NUCLEOTIDE SEQUENCE</scope>
    <source>
        <strain evidence="1">IBT 29677</strain>
    </source>
</reference>
<dbReference type="EMBL" id="JAPZBU010000012">
    <property type="protein sequence ID" value="KAJ5375999.1"/>
    <property type="molecule type" value="Genomic_DNA"/>
</dbReference>
<protein>
    <submittedName>
        <fullName evidence="1">Uncharacterized protein</fullName>
    </submittedName>
</protein>
<gene>
    <name evidence="1" type="ORF">N7509_012885</name>
</gene>